<sequence length="118" mass="13510">MNVTYAAWSRPKVAQQIEPQGGGAPHHRPLAIPPPPTFQSIGNDHDVELIVLKWWARNQEGTHIHQPRDPDTCRDSNSFWVVGIGLWYILFLALRDRSSHALLSLPDTCHYFAPFLRY</sequence>
<keyword evidence="3" id="KW-1185">Reference proteome</keyword>
<accession>A0ABD1U243</accession>
<evidence type="ECO:0000313" key="2">
    <source>
        <dbReference type="EMBL" id="KAL2518843.1"/>
    </source>
</evidence>
<organism evidence="2 3">
    <name type="scientific">Abeliophyllum distichum</name>
    <dbReference type="NCBI Taxonomy" id="126358"/>
    <lineage>
        <taxon>Eukaryota</taxon>
        <taxon>Viridiplantae</taxon>
        <taxon>Streptophyta</taxon>
        <taxon>Embryophyta</taxon>
        <taxon>Tracheophyta</taxon>
        <taxon>Spermatophyta</taxon>
        <taxon>Magnoliopsida</taxon>
        <taxon>eudicotyledons</taxon>
        <taxon>Gunneridae</taxon>
        <taxon>Pentapetalae</taxon>
        <taxon>asterids</taxon>
        <taxon>lamiids</taxon>
        <taxon>Lamiales</taxon>
        <taxon>Oleaceae</taxon>
        <taxon>Forsythieae</taxon>
        <taxon>Abeliophyllum</taxon>
    </lineage>
</organism>
<dbReference type="AlphaFoldDB" id="A0ABD1U243"/>
<keyword evidence="1" id="KW-1133">Transmembrane helix</keyword>
<keyword evidence="1" id="KW-0472">Membrane</keyword>
<protein>
    <submittedName>
        <fullName evidence="2">Uncharacterized protein</fullName>
    </submittedName>
</protein>
<proteinExistence type="predicted"/>
<reference evidence="3" key="1">
    <citation type="submission" date="2024-07" db="EMBL/GenBank/DDBJ databases">
        <title>Two chromosome-level genome assemblies of Korean endemic species Abeliophyllum distichum and Forsythia ovata (Oleaceae).</title>
        <authorList>
            <person name="Jang H."/>
        </authorList>
    </citation>
    <scope>NUCLEOTIDE SEQUENCE [LARGE SCALE GENOMIC DNA]</scope>
</reference>
<keyword evidence="1" id="KW-0812">Transmembrane</keyword>
<feature type="transmembrane region" description="Helical" evidence="1">
    <location>
        <begin position="77"/>
        <end position="94"/>
    </location>
</feature>
<dbReference type="EMBL" id="JBFOLK010000004">
    <property type="protein sequence ID" value="KAL2518843.1"/>
    <property type="molecule type" value="Genomic_DNA"/>
</dbReference>
<comment type="caution">
    <text evidence="2">The sequence shown here is derived from an EMBL/GenBank/DDBJ whole genome shotgun (WGS) entry which is preliminary data.</text>
</comment>
<gene>
    <name evidence="2" type="ORF">Adt_15090</name>
</gene>
<dbReference type="Proteomes" id="UP001604336">
    <property type="component" value="Unassembled WGS sequence"/>
</dbReference>
<evidence type="ECO:0000313" key="3">
    <source>
        <dbReference type="Proteomes" id="UP001604336"/>
    </source>
</evidence>
<evidence type="ECO:0000256" key="1">
    <source>
        <dbReference type="SAM" id="Phobius"/>
    </source>
</evidence>
<name>A0ABD1U243_9LAMI</name>